<keyword evidence="12" id="KW-1185">Reference proteome</keyword>
<proteinExistence type="inferred from homology"/>
<keyword evidence="7" id="KW-0762">Sugar transport</keyword>
<comment type="caution">
    <text evidence="11">The sequence shown here is derived from an EMBL/GenBank/DDBJ whole genome shotgun (WGS) entry which is preliminary data.</text>
</comment>
<evidence type="ECO:0000256" key="6">
    <source>
        <dbReference type="ARBA" id="ARBA00022989"/>
    </source>
</evidence>
<dbReference type="InterPro" id="IPR013525">
    <property type="entry name" value="ABC2_TM"/>
</dbReference>
<keyword evidence="6 9" id="KW-1133">Transmembrane helix</keyword>
<evidence type="ECO:0000259" key="10">
    <source>
        <dbReference type="PROSITE" id="PS51012"/>
    </source>
</evidence>
<accession>A0ABU5PT74</accession>
<feature type="domain" description="ABC transmembrane type-2" evidence="10">
    <location>
        <begin position="32"/>
        <end position="256"/>
    </location>
</feature>
<evidence type="ECO:0000256" key="3">
    <source>
        <dbReference type="ARBA" id="ARBA00022448"/>
    </source>
</evidence>
<dbReference type="PANTHER" id="PTHR30413">
    <property type="entry name" value="INNER MEMBRANE TRANSPORT PERMEASE"/>
    <property type="match status" value="1"/>
</dbReference>
<sequence>MNDMLRALWGYRHFVFSSIRNDLKIRFVRSKLGGLWMIIHPLLQVLIFATILSTVLSAKLPGIDNKYAYALYLMAGTLCWSLFAETLSRCVTLFVDSGNLMKKMSFPRICLPFIAGGTMLVNNILLLFAIFLVFAALGHLPGFNALWLPVLMLITLSFAMSIGLLLGVLNVFMRDIGQVVPVVLQALFWLTPIVYNIRILPQHIQGIFALNPLYPLVTSYQNVLLYDKPPIWGGVTWLLVITLVVGPLALLLFRRASSEMVDVL</sequence>
<gene>
    <name evidence="11" type="ORF">VB146_02735</name>
</gene>
<dbReference type="RefSeq" id="WP_082862111.1">
    <property type="nucleotide sequence ID" value="NZ_JAYFSN010000005.1"/>
</dbReference>
<evidence type="ECO:0000256" key="1">
    <source>
        <dbReference type="ARBA" id="ARBA00004651"/>
    </source>
</evidence>
<feature type="transmembrane region" description="Helical" evidence="9">
    <location>
        <begin position="109"/>
        <end position="134"/>
    </location>
</feature>
<reference evidence="11 12" key="1">
    <citation type="submission" date="2023-12" db="EMBL/GenBank/DDBJ databases">
        <title>Genome sequencing of Xanthomonas floridensis.</title>
        <authorList>
            <person name="Greer S."/>
            <person name="Harrison J."/>
            <person name="Grant M."/>
            <person name="Vicente J."/>
            <person name="Studholme D."/>
        </authorList>
    </citation>
    <scope>NUCLEOTIDE SEQUENCE [LARGE SCALE GENOMIC DNA]</scope>
    <source>
        <strain evidence="11 12">WHRI 8848</strain>
    </source>
</reference>
<feature type="transmembrane region" description="Helical" evidence="9">
    <location>
        <begin position="34"/>
        <end position="55"/>
    </location>
</feature>
<evidence type="ECO:0000256" key="4">
    <source>
        <dbReference type="ARBA" id="ARBA00022475"/>
    </source>
</evidence>
<comment type="similarity">
    <text evidence="2 9">Belongs to the ABC-2 integral membrane protein family.</text>
</comment>
<dbReference type="Proteomes" id="UP001303614">
    <property type="component" value="Unassembled WGS sequence"/>
</dbReference>
<keyword evidence="3 9" id="KW-0813">Transport</keyword>
<comment type="subcellular location">
    <subcellularLocation>
        <location evidence="9">Cell inner membrane</location>
        <topology evidence="9">Multi-pass membrane protein</topology>
    </subcellularLocation>
    <subcellularLocation>
        <location evidence="1">Cell membrane</location>
        <topology evidence="1">Multi-pass membrane protein</topology>
    </subcellularLocation>
</comment>
<organism evidence="11 12">
    <name type="scientific">Xanthomonas floridensis</name>
    <dbReference type="NCBI Taxonomy" id="1843580"/>
    <lineage>
        <taxon>Bacteria</taxon>
        <taxon>Pseudomonadati</taxon>
        <taxon>Pseudomonadota</taxon>
        <taxon>Gammaproteobacteria</taxon>
        <taxon>Lysobacterales</taxon>
        <taxon>Lysobacteraceae</taxon>
        <taxon>Xanthomonas</taxon>
    </lineage>
</organism>
<evidence type="ECO:0000256" key="7">
    <source>
        <dbReference type="ARBA" id="ARBA00023047"/>
    </source>
</evidence>
<keyword evidence="7" id="KW-0625">Polysaccharide transport</keyword>
<keyword evidence="8 9" id="KW-0472">Membrane</keyword>
<dbReference type="InterPro" id="IPR047817">
    <property type="entry name" value="ABC2_TM_bact-type"/>
</dbReference>
<evidence type="ECO:0000313" key="11">
    <source>
        <dbReference type="EMBL" id="MEA5122804.1"/>
    </source>
</evidence>
<dbReference type="PANTHER" id="PTHR30413:SF10">
    <property type="entry name" value="CAPSULE POLYSACCHARIDE EXPORT INNER-MEMBRANE PROTEIN CTRC"/>
    <property type="match status" value="1"/>
</dbReference>
<evidence type="ECO:0000256" key="2">
    <source>
        <dbReference type="ARBA" id="ARBA00007783"/>
    </source>
</evidence>
<evidence type="ECO:0000256" key="9">
    <source>
        <dbReference type="RuleBase" id="RU361157"/>
    </source>
</evidence>
<protein>
    <recommendedName>
        <fullName evidence="9">Transport permease protein</fullName>
    </recommendedName>
</protein>
<evidence type="ECO:0000313" key="12">
    <source>
        <dbReference type="Proteomes" id="UP001303614"/>
    </source>
</evidence>
<name>A0ABU5PT74_9XANT</name>
<dbReference type="EMBL" id="JAYFSO010000002">
    <property type="protein sequence ID" value="MEA5122804.1"/>
    <property type="molecule type" value="Genomic_DNA"/>
</dbReference>
<dbReference type="PROSITE" id="PS51012">
    <property type="entry name" value="ABC_TM2"/>
    <property type="match status" value="1"/>
</dbReference>
<feature type="transmembrane region" description="Helical" evidence="9">
    <location>
        <begin position="231"/>
        <end position="253"/>
    </location>
</feature>
<keyword evidence="5 9" id="KW-0812">Transmembrane</keyword>
<feature type="transmembrane region" description="Helical" evidence="9">
    <location>
        <begin position="67"/>
        <end position="88"/>
    </location>
</feature>
<feature type="transmembrane region" description="Helical" evidence="9">
    <location>
        <begin position="179"/>
        <end position="197"/>
    </location>
</feature>
<evidence type="ECO:0000256" key="8">
    <source>
        <dbReference type="ARBA" id="ARBA00023136"/>
    </source>
</evidence>
<evidence type="ECO:0000256" key="5">
    <source>
        <dbReference type="ARBA" id="ARBA00022692"/>
    </source>
</evidence>
<feature type="transmembrane region" description="Helical" evidence="9">
    <location>
        <begin position="146"/>
        <end position="172"/>
    </location>
</feature>
<keyword evidence="4 9" id="KW-1003">Cell membrane</keyword>
<dbReference type="Pfam" id="PF01061">
    <property type="entry name" value="ABC2_membrane"/>
    <property type="match status" value="1"/>
</dbReference>